<gene>
    <name evidence="1" type="ORF">GURKE_04990</name>
</gene>
<accession>A0A9E7N5E6</accession>
<dbReference type="Proteomes" id="UP001055634">
    <property type="component" value="Segment"/>
</dbReference>
<sequence length="103" mass="11208">MKILLQDLPNPQDADHAYDTLKDDAARAIGAGAREVTVSVALLGMLAQGYLEQRLSAACAEANDFEGGDQWRGYEKTRRVAEAYGFADYLPDYTGPRALRDAG</sequence>
<evidence type="ECO:0000313" key="1">
    <source>
        <dbReference type="EMBL" id="UTC28501.1"/>
    </source>
</evidence>
<dbReference type="EMBL" id="ON529850">
    <property type="protein sequence ID" value="UTC28501.1"/>
    <property type="molecule type" value="Genomic_DNA"/>
</dbReference>
<keyword evidence="2" id="KW-1185">Reference proteome</keyword>
<protein>
    <submittedName>
        <fullName evidence="1">Uncharacterized protein</fullName>
    </submittedName>
</protein>
<reference evidence="1" key="1">
    <citation type="submission" date="2022-04" db="EMBL/GenBank/DDBJ databases">
        <authorList>
            <person name="Friedrich I."/>
            <person name="Schneider D."/>
            <person name="Poehlein A."/>
            <person name="Hertel R."/>
            <person name="Daniel R."/>
        </authorList>
    </citation>
    <scope>NUCLEOTIDE SEQUENCE</scope>
</reference>
<name>A0A9E7N5E6_9CAUD</name>
<evidence type="ECO:0000313" key="2">
    <source>
        <dbReference type="Proteomes" id="UP001055634"/>
    </source>
</evidence>
<proteinExistence type="predicted"/>
<organism evidence="1 2">
    <name type="scientific">Brevundimonas phage vB_BpoS-Gurke</name>
    <dbReference type="NCBI Taxonomy" id="2948599"/>
    <lineage>
        <taxon>Viruses</taxon>
        <taxon>Duplodnaviria</taxon>
        <taxon>Heunggongvirae</taxon>
        <taxon>Uroviricota</taxon>
        <taxon>Caudoviricetes</taxon>
        <taxon>Jeanschmidtviridae</taxon>
        <taxon>Kikimoravirus</taxon>
        <taxon>Kikimoravirus gurke</taxon>
    </lineage>
</organism>